<reference evidence="6" key="1">
    <citation type="submission" date="2014-05" db="EMBL/GenBank/DDBJ databases">
        <authorList>
            <person name="Horn Fabian"/>
        </authorList>
    </citation>
    <scope>NUCLEOTIDE SEQUENCE</scope>
</reference>
<dbReference type="PRINTS" id="PR00039">
    <property type="entry name" value="HTHLYSR"/>
</dbReference>
<dbReference type="Pfam" id="PF00126">
    <property type="entry name" value="HTH_1"/>
    <property type="match status" value="1"/>
</dbReference>
<dbReference type="InterPro" id="IPR036388">
    <property type="entry name" value="WH-like_DNA-bd_sf"/>
</dbReference>
<dbReference type="AlphaFoldDB" id="A0A060ZM25"/>
<dbReference type="RefSeq" id="WP_044570796.1">
    <property type="nucleotide sequence ID" value="NZ_BAABDR010000003.1"/>
</dbReference>
<gene>
    <name evidence="7" type="ORF">J2Z30_008230</name>
    <name evidence="6" type="ORF">SIRAN3957</name>
</gene>
<dbReference type="GO" id="GO:0032993">
    <property type="term" value="C:protein-DNA complex"/>
    <property type="evidence" value="ECO:0007669"/>
    <property type="project" value="TreeGrafter"/>
</dbReference>
<dbReference type="InterPro" id="IPR036390">
    <property type="entry name" value="WH_DNA-bd_sf"/>
</dbReference>
<dbReference type="Pfam" id="PF03466">
    <property type="entry name" value="LysR_substrate"/>
    <property type="match status" value="1"/>
</dbReference>
<dbReference type="EMBL" id="LK022848">
    <property type="protein sequence ID" value="CDR07212.1"/>
    <property type="molecule type" value="Genomic_DNA"/>
</dbReference>
<proteinExistence type="inferred from homology"/>
<organism evidence="6">
    <name type="scientific">Streptomyces iranensis</name>
    <dbReference type="NCBI Taxonomy" id="576784"/>
    <lineage>
        <taxon>Bacteria</taxon>
        <taxon>Bacillati</taxon>
        <taxon>Actinomycetota</taxon>
        <taxon>Actinomycetes</taxon>
        <taxon>Kitasatosporales</taxon>
        <taxon>Streptomycetaceae</taxon>
        <taxon>Streptomyces</taxon>
        <taxon>Streptomyces violaceusniger group</taxon>
    </lineage>
</organism>
<evidence type="ECO:0000256" key="1">
    <source>
        <dbReference type="ARBA" id="ARBA00009437"/>
    </source>
</evidence>
<dbReference type="InterPro" id="IPR005119">
    <property type="entry name" value="LysR_subst-bd"/>
</dbReference>
<keyword evidence="8" id="KW-1185">Reference proteome</keyword>
<dbReference type="PANTHER" id="PTHR30346:SF0">
    <property type="entry name" value="HCA OPERON TRANSCRIPTIONAL ACTIVATOR HCAR"/>
    <property type="match status" value="1"/>
</dbReference>
<dbReference type="FunFam" id="1.10.10.10:FF:000001">
    <property type="entry name" value="LysR family transcriptional regulator"/>
    <property type="match status" value="1"/>
</dbReference>
<protein>
    <submittedName>
        <fullName evidence="7">DNA-binding transcriptional LysR family regulator</fullName>
    </submittedName>
    <submittedName>
        <fullName evidence="6">LysR family transcriptional regulator</fullName>
    </submittedName>
</protein>
<evidence type="ECO:0000256" key="3">
    <source>
        <dbReference type="ARBA" id="ARBA00023125"/>
    </source>
</evidence>
<dbReference type="PANTHER" id="PTHR30346">
    <property type="entry name" value="TRANSCRIPTIONAL DUAL REGULATOR HCAR-RELATED"/>
    <property type="match status" value="1"/>
</dbReference>
<evidence type="ECO:0000313" key="7">
    <source>
        <dbReference type="EMBL" id="MBP2067164.1"/>
    </source>
</evidence>
<accession>A0A060ZM25</accession>
<evidence type="ECO:0000256" key="2">
    <source>
        <dbReference type="ARBA" id="ARBA00023015"/>
    </source>
</evidence>
<dbReference type="HOGENOM" id="CLU_039613_6_4_11"/>
<dbReference type="InterPro" id="IPR000847">
    <property type="entry name" value="LysR_HTH_N"/>
</dbReference>
<keyword evidence="4" id="KW-0804">Transcription</keyword>
<dbReference type="GO" id="GO:0003700">
    <property type="term" value="F:DNA-binding transcription factor activity"/>
    <property type="evidence" value="ECO:0007669"/>
    <property type="project" value="InterPro"/>
</dbReference>
<name>A0A060ZM25_9ACTN</name>
<evidence type="ECO:0000313" key="6">
    <source>
        <dbReference type="EMBL" id="CDR07212.1"/>
    </source>
</evidence>
<evidence type="ECO:0000259" key="5">
    <source>
        <dbReference type="PROSITE" id="PS50931"/>
    </source>
</evidence>
<dbReference type="SUPFAM" id="SSF46785">
    <property type="entry name" value="Winged helix' DNA-binding domain"/>
    <property type="match status" value="1"/>
</dbReference>
<dbReference type="PROSITE" id="PS50931">
    <property type="entry name" value="HTH_LYSR"/>
    <property type="match status" value="1"/>
</dbReference>
<dbReference type="SUPFAM" id="SSF53850">
    <property type="entry name" value="Periplasmic binding protein-like II"/>
    <property type="match status" value="1"/>
</dbReference>
<comment type="similarity">
    <text evidence="1">Belongs to the LysR transcriptional regulatory family.</text>
</comment>
<dbReference type="Gene3D" id="1.10.10.10">
    <property type="entry name" value="Winged helix-like DNA-binding domain superfamily/Winged helix DNA-binding domain"/>
    <property type="match status" value="1"/>
</dbReference>
<dbReference type="Gene3D" id="3.40.190.10">
    <property type="entry name" value="Periplasmic binding protein-like II"/>
    <property type="match status" value="2"/>
</dbReference>
<keyword evidence="3 7" id="KW-0238">DNA-binding</keyword>
<dbReference type="EMBL" id="JAGGLR010000029">
    <property type="protein sequence ID" value="MBP2067164.1"/>
    <property type="molecule type" value="Genomic_DNA"/>
</dbReference>
<dbReference type="GO" id="GO:0003677">
    <property type="term" value="F:DNA binding"/>
    <property type="evidence" value="ECO:0007669"/>
    <property type="project" value="UniProtKB-KW"/>
</dbReference>
<dbReference type="CDD" id="cd08414">
    <property type="entry name" value="PBP2_LTTR_aromatics_like"/>
    <property type="match status" value="1"/>
</dbReference>
<evidence type="ECO:0000256" key="4">
    <source>
        <dbReference type="ARBA" id="ARBA00023163"/>
    </source>
</evidence>
<keyword evidence="2" id="KW-0805">Transcription regulation</keyword>
<sequence length="306" mass="33525">MELDLRLLRYFVAVAQDLHFGRAAARLHISQPALSVQIRKLEHVLGVEVFRRTSRHVELTPAGQAILAEATRTLAAAERTMAVARSAARGKPGHLTVGFVANAVAELTPVILEEFGRRHPHVDIQMKQFAFADPLAGLGNGDADVAFVRPPLRPDPAIEWCPVLDEGRVLILSERHPLAQYPAVTVEMLINEPFVARRAPDEWRDFWLGVDHRDGHAVRIGAEVSTVDECLEAVLTGQGIAFTQSSSQRYYSRPGLAFVAVKGLSGSTAAVAWRRDAATPLVNEFVTAAQNVCRCHNGAPTQFPLR</sequence>
<dbReference type="Proteomes" id="UP000756710">
    <property type="component" value="Unassembled WGS sequence"/>
</dbReference>
<evidence type="ECO:0000313" key="8">
    <source>
        <dbReference type="Proteomes" id="UP000756710"/>
    </source>
</evidence>
<feature type="domain" description="HTH lysR-type" evidence="5">
    <location>
        <begin position="3"/>
        <end position="60"/>
    </location>
</feature>
<reference evidence="7 8" key="2">
    <citation type="submission" date="2021-03" db="EMBL/GenBank/DDBJ databases">
        <title>Genomic Encyclopedia of Type Strains, Phase IV (KMG-IV): sequencing the most valuable type-strain genomes for metagenomic binning, comparative biology and taxonomic classification.</title>
        <authorList>
            <person name="Goeker M."/>
        </authorList>
    </citation>
    <scope>NUCLEOTIDE SEQUENCE [LARGE SCALE GENOMIC DNA]</scope>
    <source>
        <strain evidence="7 8">DSM 41954</strain>
    </source>
</reference>